<keyword evidence="13" id="KW-1185">Reference proteome</keyword>
<organism evidence="12 13">
    <name type="scientific">Cyanidiococcus yangmingshanensis</name>
    <dbReference type="NCBI Taxonomy" id="2690220"/>
    <lineage>
        <taxon>Eukaryota</taxon>
        <taxon>Rhodophyta</taxon>
        <taxon>Bangiophyceae</taxon>
        <taxon>Cyanidiales</taxon>
        <taxon>Cyanidiaceae</taxon>
        <taxon>Cyanidiococcus</taxon>
    </lineage>
</organism>
<dbReference type="PROSITE" id="PS50859">
    <property type="entry name" value="LONGIN"/>
    <property type="match status" value="1"/>
</dbReference>
<dbReference type="SUPFAM" id="SSF64356">
    <property type="entry name" value="SNARE-like"/>
    <property type="match status" value="1"/>
</dbReference>
<gene>
    <name evidence="12" type="ORF">F1559_002686</name>
</gene>
<evidence type="ECO:0000256" key="2">
    <source>
        <dbReference type="ARBA" id="ARBA00022448"/>
    </source>
</evidence>
<dbReference type="InterPro" id="IPR051097">
    <property type="entry name" value="Synaptobrevin-like_transport"/>
</dbReference>
<sequence length="252" mass="28143">MGDKVPATTSENVPNLLYCAICRWEDRVVLARYAAPRAGVALAETGASTAAFGETLIRILQSKKIAEHKRLTIEEKQLGMIHYDNDGTCMYVVFSRASYPQRLAFQFLSELRAEFLRTVGNRAEDVATASENGLTKLCRPLMSELCTLYDKPSGLDKMSRIRMQVEEVKGHMQNNIQEVMKNTDDLEQLQTQSEGLRGEASAFHRSAGTVERKYWWKNARMICVIAVIVILIIVAIIVPIVLTRNNSSSGTG</sequence>
<dbReference type="GO" id="GO:0016020">
    <property type="term" value="C:membrane"/>
    <property type="evidence" value="ECO:0007669"/>
    <property type="project" value="InterPro"/>
</dbReference>
<protein>
    <recommendedName>
        <fullName evidence="14">Vesicle-associated membrane protein</fullName>
    </recommendedName>
</protein>
<evidence type="ECO:0000256" key="7">
    <source>
        <dbReference type="ARBA" id="ARBA00046280"/>
    </source>
</evidence>
<comment type="subcellular location">
    <subcellularLocation>
        <location evidence="7">Endomembrane system</location>
        <topology evidence="7">Single-pass type IV membrane protein</topology>
    </subcellularLocation>
</comment>
<keyword evidence="3 9" id="KW-0812">Transmembrane</keyword>
<dbReference type="InterPro" id="IPR042855">
    <property type="entry name" value="V_SNARE_CC"/>
</dbReference>
<dbReference type="PROSITE" id="PS50892">
    <property type="entry name" value="V_SNARE"/>
    <property type="match status" value="1"/>
</dbReference>
<comment type="similarity">
    <text evidence="1">Belongs to the synaptobrevin family.</text>
</comment>
<dbReference type="PANTHER" id="PTHR21136">
    <property type="entry name" value="SNARE PROTEINS"/>
    <property type="match status" value="1"/>
</dbReference>
<accession>A0A7J7IET1</accession>
<evidence type="ECO:0000256" key="1">
    <source>
        <dbReference type="ARBA" id="ARBA00008025"/>
    </source>
</evidence>
<dbReference type="PRINTS" id="PR00219">
    <property type="entry name" value="SYNAPTOBREVN"/>
</dbReference>
<dbReference type="InterPro" id="IPR011012">
    <property type="entry name" value="Longin-like_dom_sf"/>
</dbReference>
<feature type="domain" description="Longin" evidence="10">
    <location>
        <begin position="29"/>
        <end position="121"/>
    </location>
</feature>
<proteinExistence type="inferred from homology"/>
<keyword evidence="6 9" id="KW-0472">Membrane</keyword>
<dbReference type="AlphaFoldDB" id="A0A7J7IET1"/>
<dbReference type="PANTHER" id="PTHR21136:SF168">
    <property type="entry name" value="VESICLE-ASSOCIATED MEMBRANE PROTEIN 9"/>
    <property type="match status" value="1"/>
</dbReference>
<dbReference type="GO" id="GO:0012505">
    <property type="term" value="C:endomembrane system"/>
    <property type="evidence" value="ECO:0007669"/>
    <property type="project" value="UniProtKB-SubCell"/>
</dbReference>
<dbReference type="Proteomes" id="UP000530660">
    <property type="component" value="Unassembled WGS sequence"/>
</dbReference>
<feature type="domain" description="V-SNARE coiled-coil homology" evidence="11">
    <location>
        <begin position="157"/>
        <end position="217"/>
    </location>
</feature>
<dbReference type="Pfam" id="PF13774">
    <property type="entry name" value="Longin"/>
    <property type="match status" value="1"/>
</dbReference>
<evidence type="ECO:0000256" key="3">
    <source>
        <dbReference type="ARBA" id="ARBA00022692"/>
    </source>
</evidence>
<keyword evidence="8" id="KW-0175">Coiled coil</keyword>
<evidence type="ECO:0000256" key="8">
    <source>
        <dbReference type="PROSITE-ProRule" id="PRU00290"/>
    </source>
</evidence>
<dbReference type="GO" id="GO:0005737">
    <property type="term" value="C:cytoplasm"/>
    <property type="evidence" value="ECO:0007669"/>
    <property type="project" value="UniProtKB-ARBA"/>
</dbReference>
<evidence type="ECO:0000256" key="5">
    <source>
        <dbReference type="ARBA" id="ARBA00022989"/>
    </source>
</evidence>
<dbReference type="Gene3D" id="1.20.5.110">
    <property type="match status" value="1"/>
</dbReference>
<dbReference type="SMART" id="SM01270">
    <property type="entry name" value="Longin"/>
    <property type="match status" value="1"/>
</dbReference>
<evidence type="ECO:0000256" key="6">
    <source>
        <dbReference type="ARBA" id="ARBA00023136"/>
    </source>
</evidence>
<evidence type="ECO:0000259" key="11">
    <source>
        <dbReference type="PROSITE" id="PS50892"/>
    </source>
</evidence>
<keyword evidence="2" id="KW-0813">Transport</keyword>
<dbReference type="GO" id="GO:0016192">
    <property type="term" value="P:vesicle-mediated transport"/>
    <property type="evidence" value="ECO:0007669"/>
    <property type="project" value="InterPro"/>
</dbReference>
<evidence type="ECO:0000313" key="12">
    <source>
        <dbReference type="EMBL" id="KAF6001528.1"/>
    </source>
</evidence>
<dbReference type="CDD" id="cd15843">
    <property type="entry name" value="R-SNARE"/>
    <property type="match status" value="1"/>
</dbReference>
<name>A0A7J7IET1_9RHOD</name>
<dbReference type="CDD" id="cd14824">
    <property type="entry name" value="Longin"/>
    <property type="match status" value="1"/>
</dbReference>
<feature type="transmembrane region" description="Helical" evidence="9">
    <location>
        <begin position="221"/>
        <end position="242"/>
    </location>
</feature>
<dbReference type="InterPro" id="IPR010908">
    <property type="entry name" value="Longin_dom"/>
</dbReference>
<dbReference type="SUPFAM" id="SSF58038">
    <property type="entry name" value="SNARE fusion complex"/>
    <property type="match status" value="1"/>
</dbReference>
<dbReference type="Pfam" id="PF00957">
    <property type="entry name" value="Synaptobrevin"/>
    <property type="match status" value="1"/>
</dbReference>
<evidence type="ECO:0000256" key="4">
    <source>
        <dbReference type="ARBA" id="ARBA00022927"/>
    </source>
</evidence>
<evidence type="ECO:0000259" key="10">
    <source>
        <dbReference type="PROSITE" id="PS50859"/>
    </source>
</evidence>
<dbReference type="GO" id="GO:0015031">
    <property type="term" value="P:protein transport"/>
    <property type="evidence" value="ECO:0007669"/>
    <property type="project" value="UniProtKB-KW"/>
</dbReference>
<dbReference type="EMBL" id="VWRR01000014">
    <property type="protein sequence ID" value="KAF6001528.1"/>
    <property type="molecule type" value="Genomic_DNA"/>
</dbReference>
<comment type="caution">
    <text evidence="12">The sequence shown here is derived from an EMBL/GenBank/DDBJ whole genome shotgun (WGS) entry which is preliminary data.</text>
</comment>
<keyword evidence="4" id="KW-0653">Protein transport</keyword>
<evidence type="ECO:0008006" key="14">
    <source>
        <dbReference type="Google" id="ProtNLM"/>
    </source>
</evidence>
<dbReference type="OrthoDB" id="190375at2759"/>
<evidence type="ECO:0000256" key="9">
    <source>
        <dbReference type="SAM" id="Phobius"/>
    </source>
</evidence>
<dbReference type="InterPro" id="IPR001388">
    <property type="entry name" value="Synaptobrevin-like"/>
</dbReference>
<keyword evidence="5 9" id="KW-1133">Transmembrane helix</keyword>
<evidence type="ECO:0000313" key="13">
    <source>
        <dbReference type="Proteomes" id="UP000530660"/>
    </source>
</evidence>
<dbReference type="Gene3D" id="3.30.450.50">
    <property type="entry name" value="Longin domain"/>
    <property type="match status" value="1"/>
</dbReference>
<reference evidence="12 13" key="1">
    <citation type="journal article" date="2020" name="J. Phycol.">
        <title>Comparative genome analysis reveals Cyanidiococcus gen. nov., a new extremophilic red algal genus sister to Cyanidioschyzon (Cyanidioschyzonaceae, Rhodophyta).</title>
        <authorList>
            <person name="Liu S.-L."/>
            <person name="Chiang Y.-R."/>
            <person name="Yoon H.S."/>
            <person name="Fu H.-Y."/>
        </authorList>
    </citation>
    <scope>NUCLEOTIDE SEQUENCE [LARGE SCALE GENOMIC DNA]</scope>
    <source>
        <strain evidence="12 13">THAL066</strain>
    </source>
</reference>